<name>A0ABU3W404_9GAMM</name>
<feature type="non-terminal residue" evidence="1">
    <location>
        <position position="123"/>
    </location>
</feature>
<evidence type="ECO:0000313" key="1">
    <source>
        <dbReference type="EMBL" id="MDV2081263.1"/>
    </source>
</evidence>
<keyword evidence="2" id="KW-1185">Reference proteome</keyword>
<gene>
    <name evidence="1" type="ORF">RYS15_21505</name>
</gene>
<protein>
    <submittedName>
        <fullName evidence="1">Uncharacterized protein</fullName>
    </submittedName>
</protein>
<evidence type="ECO:0000313" key="2">
    <source>
        <dbReference type="Proteomes" id="UP001269819"/>
    </source>
</evidence>
<dbReference type="RefSeq" id="WP_316975528.1">
    <property type="nucleotide sequence ID" value="NZ_JAWIIJ010000064.1"/>
</dbReference>
<reference evidence="1 2" key="1">
    <citation type="submission" date="2023-10" db="EMBL/GenBank/DDBJ databases">
        <title>Characteristics and mechanism of a salt-tolerant marine origin heterotrophic nitrifying- aerobic denitrifying bacteria Marinobacter xestospongiae HN1.</title>
        <authorList>
            <person name="Qi R."/>
        </authorList>
    </citation>
    <scope>NUCLEOTIDE SEQUENCE [LARGE SCALE GENOMIC DNA]</scope>
    <source>
        <strain evidence="1 2">HN1</strain>
    </source>
</reference>
<proteinExistence type="predicted"/>
<dbReference type="EMBL" id="JAWIIJ010000064">
    <property type="protein sequence ID" value="MDV2081263.1"/>
    <property type="molecule type" value="Genomic_DNA"/>
</dbReference>
<organism evidence="1 2">
    <name type="scientific">Marinobacter xestospongiae</name>
    <dbReference type="NCBI Taxonomy" id="994319"/>
    <lineage>
        <taxon>Bacteria</taxon>
        <taxon>Pseudomonadati</taxon>
        <taxon>Pseudomonadota</taxon>
        <taxon>Gammaproteobacteria</taxon>
        <taxon>Pseudomonadales</taxon>
        <taxon>Marinobacteraceae</taxon>
        <taxon>Marinobacter</taxon>
    </lineage>
</organism>
<sequence length="123" mass="12459">SGYTLTLPGGRYEYDRIAINDTGKLSVAPFDADVPGSGRLELVVTELDIADTGVLSVSDAGYGQATGQPQYVGGSHAGRGGKYGSADSLLGHGSIEAPESLGFGGKWNSEVRGGGALRVQAGT</sequence>
<feature type="non-terminal residue" evidence="1">
    <location>
        <position position="1"/>
    </location>
</feature>
<dbReference type="Proteomes" id="UP001269819">
    <property type="component" value="Unassembled WGS sequence"/>
</dbReference>
<comment type="caution">
    <text evidence="1">The sequence shown here is derived from an EMBL/GenBank/DDBJ whole genome shotgun (WGS) entry which is preliminary data.</text>
</comment>
<accession>A0ABU3W404</accession>